<reference evidence="9 10" key="1">
    <citation type="submission" date="2016-08" db="EMBL/GenBank/DDBJ databases">
        <authorList>
            <person name="Loux V."/>
            <person name="Rue O."/>
        </authorList>
    </citation>
    <scope>NUCLEOTIDE SEQUENCE [LARGE SCALE GENOMIC DNA]</scope>
    <source>
        <strain evidence="9 10">AFSSA_08CEB44bac</strain>
    </source>
</reference>
<sequence>MKKTEIPAHLKPFVSKQHYDQYTPINHAVWRYIMRQNHNFLKDVAHPAYVNGLKSSGINIDAIPKVEEMNECLAPSGWGAVTIDGLIPGVAFFDFQGHGLLPIATDIRKVENIEYTPAPDIVHEAAGHAPILLDPTYAKYVKRFGQIGAKAFSTKEEHDAFEAVRTLTIVKESPTSTPEEIEAAEKEVIEKQKLVSGVSEAEQISRLFWWTVEYGLIGDLDNPKIYGAGLLSSVGESKYCLTDAVEKVPFSLEACIKTTYDVTKMQPQLFVCQSFEELIEALEAFSKTMAFQTGGAEGLEKAIRSENIATAELSSGLQITGTFSEMVQNEVGEVIYLKTNTPTALAFNHKQLPHHSTAVHEDGFGTPIGLLQNNIALEDCTEESLQSLGILIGNNTDLSFASGVHVKGTVTDIIKQDEKVVLISFTNCTVVYKDRLLFDASWGTFDMAVGSNITSVFPGAADAASFFPMDEEIEKTPAPLSLSELDRMYQMVRDIRNKGELQDSDVAQLVAIHEVLNQFYKKEWLLRLEILELLVEHNKDQKTASFLLQQLSTFTENESVQRLIHNGLALLPIKDVKNNATINRS</sequence>
<gene>
    <name evidence="9" type="ORF">BCB44BAC_03469</name>
</gene>
<evidence type="ECO:0000256" key="4">
    <source>
        <dbReference type="ARBA" id="ARBA00023002"/>
    </source>
</evidence>
<evidence type="ECO:0000256" key="3">
    <source>
        <dbReference type="ARBA" id="ARBA00022723"/>
    </source>
</evidence>
<keyword evidence="5 7" id="KW-0408">Iron</keyword>
<organism evidence="9 10">
    <name type="scientific">Bacillus cytotoxicus</name>
    <dbReference type="NCBI Taxonomy" id="580165"/>
    <lineage>
        <taxon>Bacteria</taxon>
        <taxon>Bacillati</taxon>
        <taxon>Bacillota</taxon>
        <taxon>Bacilli</taxon>
        <taxon>Bacillales</taxon>
        <taxon>Bacillaceae</taxon>
        <taxon>Bacillus</taxon>
        <taxon>Bacillus cereus group</taxon>
    </lineage>
</organism>
<evidence type="ECO:0000256" key="7">
    <source>
        <dbReference type="PIRSR" id="PIRSR601273-2"/>
    </source>
</evidence>
<dbReference type="PANTHER" id="PTHR11473:SF24">
    <property type="entry name" value="PHENYLALANINE-4-HYDROXYLASE"/>
    <property type="match status" value="1"/>
</dbReference>
<evidence type="ECO:0000313" key="9">
    <source>
        <dbReference type="EMBL" id="SCM01264.1"/>
    </source>
</evidence>
<evidence type="ECO:0000256" key="5">
    <source>
        <dbReference type="ARBA" id="ARBA00023004"/>
    </source>
</evidence>
<dbReference type="PROSITE" id="PS51410">
    <property type="entry name" value="BH4_AAA_HYDROXYL_2"/>
    <property type="match status" value="1"/>
</dbReference>
<evidence type="ECO:0000259" key="8">
    <source>
        <dbReference type="PROSITE" id="PS51410"/>
    </source>
</evidence>
<evidence type="ECO:0000256" key="2">
    <source>
        <dbReference type="ARBA" id="ARBA00009712"/>
    </source>
</evidence>
<keyword evidence="3 7" id="KW-0479">Metal-binding</keyword>
<dbReference type="GO" id="GO:0005506">
    <property type="term" value="F:iron ion binding"/>
    <property type="evidence" value="ECO:0007669"/>
    <property type="project" value="InterPro"/>
</dbReference>
<dbReference type="InterPro" id="IPR019774">
    <property type="entry name" value="Aromatic-AA_hydroxylase_C"/>
</dbReference>
<accession>A0AAX2CKS7</accession>
<evidence type="ECO:0000313" key="10">
    <source>
        <dbReference type="Proteomes" id="UP000242164"/>
    </source>
</evidence>
<feature type="binding site" evidence="7">
    <location>
        <position position="123"/>
    </location>
    <ligand>
        <name>Fe cation</name>
        <dbReference type="ChEBI" id="CHEBI:24875"/>
    </ligand>
</feature>
<dbReference type="RefSeq" id="WP_048723824.1">
    <property type="nucleotide sequence ID" value="NZ_CP024096.1"/>
</dbReference>
<dbReference type="AlphaFoldDB" id="A0AAX2CKS7"/>
<dbReference type="GO" id="GO:0009072">
    <property type="term" value="P:aromatic amino acid metabolic process"/>
    <property type="evidence" value="ECO:0007669"/>
    <property type="project" value="InterPro"/>
</dbReference>
<feature type="binding site" evidence="7">
    <location>
        <position position="213"/>
    </location>
    <ligand>
        <name>Fe cation</name>
        <dbReference type="ChEBI" id="CHEBI:24875"/>
    </ligand>
</feature>
<dbReference type="InterPro" id="IPR001273">
    <property type="entry name" value="ArAA_hydroxylase"/>
</dbReference>
<dbReference type="EMBL" id="FMIK01000047">
    <property type="protein sequence ID" value="SCM01264.1"/>
    <property type="molecule type" value="Genomic_DNA"/>
</dbReference>
<evidence type="ECO:0000256" key="1">
    <source>
        <dbReference type="ARBA" id="ARBA00001954"/>
    </source>
</evidence>
<evidence type="ECO:0000256" key="6">
    <source>
        <dbReference type="ARBA" id="ARBA00023033"/>
    </source>
</evidence>
<keyword evidence="6" id="KW-0503">Monooxygenase</keyword>
<dbReference type="Gene3D" id="1.10.800.10">
    <property type="entry name" value="Aromatic amino acid hydroxylase"/>
    <property type="match status" value="1"/>
</dbReference>
<dbReference type="Proteomes" id="UP000242164">
    <property type="component" value="Unassembled WGS sequence"/>
</dbReference>
<dbReference type="PANTHER" id="PTHR11473">
    <property type="entry name" value="AROMATIC AMINO ACID HYDROXYLASE"/>
    <property type="match status" value="1"/>
</dbReference>
<feature type="domain" description="Biopterin-dependent aromatic amino acid hydroxylase family profile" evidence="8">
    <location>
        <begin position="1"/>
        <end position="335"/>
    </location>
</feature>
<protein>
    <submittedName>
        <fullName evidence="9">Phenylalanine 4-monooxygenase (Phenylalanine-4-hydroxylase)</fullName>
    </submittedName>
</protein>
<dbReference type="InterPro" id="IPR036329">
    <property type="entry name" value="Aro-AA_hydroxylase_C_sf"/>
</dbReference>
<proteinExistence type="inferred from homology"/>
<dbReference type="Pfam" id="PF00351">
    <property type="entry name" value="Biopterin_H"/>
    <property type="match status" value="2"/>
</dbReference>
<comment type="similarity">
    <text evidence="2">Belongs to the biopterin-dependent aromatic amino acid hydroxylase family.</text>
</comment>
<feature type="binding site" evidence="7">
    <location>
        <position position="128"/>
    </location>
    <ligand>
        <name>Fe cation</name>
        <dbReference type="ChEBI" id="CHEBI:24875"/>
    </ligand>
</feature>
<dbReference type="InterPro" id="IPR036951">
    <property type="entry name" value="ArAA_hydroxylase_sf"/>
</dbReference>
<dbReference type="NCBIfam" id="NF010657">
    <property type="entry name" value="PRK14056.1"/>
    <property type="match status" value="1"/>
</dbReference>
<name>A0AAX2CKS7_9BACI</name>
<comment type="caution">
    <text evidence="9">The sequence shown here is derived from an EMBL/GenBank/DDBJ whole genome shotgun (WGS) entry which is preliminary data.</text>
</comment>
<dbReference type="GO" id="GO:0016714">
    <property type="term" value="F:oxidoreductase activity, acting on paired donors, with incorporation or reduction of molecular oxygen, reduced pteridine as one donor, and incorporation of one atom of oxygen"/>
    <property type="evidence" value="ECO:0007669"/>
    <property type="project" value="InterPro"/>
</dbReference>
<keyword evidence="4" id="KW-0560">Oxidoreductase</keyword>
<dbReference type="SUPFAM" id="SSF56534">
    <property type="entry name" value="Aromatic aminoacid monoxygenases, catalytic and oligomerization domains"/>
    <property type="match status" value="1"/>
</dbReference>
<comment type="cofactor">
    <cofactor evidence="1 7">
        <name>Fe(2+)</name>
        <dbReference type="ChEBI" id="CHEBI:29033"/>
    </cofactor>
</comment>
<dbReference type="CDD" id="cd00361">
    <property type="entry name" value="arom_aa_hydroxylase"/>
    <property type="match status" value="1"/>
</dbReference>